<dbReference type="CDD" id="cd04897">
    <property type="entry name" value="ACT_ACR_3"/>
    <property type="match status" value="1"/>
</dbReference>
<dbReference type="CDD" id="cd04926">
    <property type="entry name" value="ACT_ACR_4"/>
    <property type="match status" value="1"/>
</dbReference>
<keyword evidence="1" id="KW-0677">Repeat</keyword>
<dbReference type="Gene3D" id="3.30.70.260">
    <property type="match status" value="2"/>
</dbReference>
<dbReference type="Proteomes" id="UP000825935">
    <property type="component" value="Chromosome 28"/>
</dbReference>
<name>A0A8T2RBP8_CERRI</name>
<dbReference type="CDD" id="cd04895">
    <property type="entry name" value="ACT_ACR_1"/>
    <property type="match status" value="1"/>
</dbReference>
<evidence type="ECO:0000256" key="1">
    <source>
        <dbReference type="ARBA" id="ARBA00022737"/>
    </source>
</evidence>
<accession>A0A8T2RBP8</accession>
<evidence type="ECO:0000259" key="2">
    <source>
        <dbReference type="PROSITE" id="PS51671"/>
    </source>
</evidence>
<dbReference type="OMA" id="QKLVWRM"/>
<dbReference type="Pfam" id="PF01842">
    <property type="entry name" value="ACT"/>
    <property type="match status" value="1"/>
</dbReference>
<protein>
    <recommendedName>
        <fullName evidence="2">ACT domain-containing protein</fullName>
    </recommendedName>
</protein>
<feature type="domain" description="ACT" evidence="2">
    <location>
        <begin position="36"/>
        <end position="113"/>
    </location>
</feature>
<dbReference type="InterPro" id="IPR002912">
    <property type="entry name" value="ACT_dom"/>
</dbReference>
<dbReference type="EMBL" id="CM035433">
    <property type="protein sequence ID" value="KAH7293088.1"/>
    <property type="molecule type" value="Genomic_DNA"/>
</dbReference>
<reference evidence="3" key="1">
    <citation type="submission" date="2021-08" db="EMBL/GenBank/DDBJ databases">
        <title>WGS assembly of Ceratopteris richardii.</title>
        <authorList>
            <person name="Marchant D.B."/>
            <person name="Chen G."/>
            <person name="Jenkins J."/>
            <person name="Shu S."/>
            <person name="Leebens-Mack J."/>
            <person name="Grimwood J."/>
            <person name="Schmutz J."/>
            <person name="Soltis P."/>
            <person name="Soltis D."/>
            <person name="Chen Z.-H."/>
        </authorList>
    </citation>
    <scope>NUCLEOTIDE SEQUENCE</scope>
    <source>
        <strain evidence="3">Whitten #5841</strain>
        <tissue evidence="3">Leaf</tissue>
    </source>
</reference>
<dbReference type="OrthoDB" id="2019938at2759"/>
<feature type="domain" description="ACT" evidence="2">
    <location>
        <begin position="330"/>
        <end position="409"/>
    </location>
</feature>
<dbReference type="Pfam" id="PF13740">
    <property type="entry name" value="ACT_6"/>
    <property type="match status" value="1"/>
</dbReference>
<dbReference type="SUPFAM" id="SSF55021">
    <property type="entry name" value="ACT-like"/>
    <property type="match status" value="3"/>
</dbReference>
<organism evidence="3 4">
    <name type="scientific">Ceratopteris richardii</name>
    <name type="common">Triangle waterfern</name>
    <dbReference type="NCBI Taxonomy" id="49495"/>
    <lineage>
        <taxon>Eukaryota</taxon>
        <taxon>Viridiplantae</taxon>
        <taxon>Streptophyta</taxon>
        <taxon>Embryophyta</taxon>
        <taxon>Tracheophyta</taxon>
        <taxon>Polypodiopsida</taxon>
        <taxon>Polypodiidae</taxon>
        <taxon>Polypodiales</taxon>
        <taxon>Pteridineae</taxon>
        <taxon>Pteridaceae</taxon>
        <taxon>Parkerioideae</taxon>
        <taxon>Ceratopteris</taxon>
    </lineage>
</organism>
<evidence type="ECO:0000313" key="3">
    <source>
        <dbReference type="EMBL" id="KAH7293088.1"/>
    </source>
</evidence>
<proteinExistence type="predicted"/>
<comment type="caution">
    <text evidence="3">The sequence shown here is derived from an EMBL/GenBank/DDBJ whole genome shotgun (WGS) entry which is preliminary data.</text>
</comment>
<dbReference type="AlphaFoldDB" id="A0A8T2RBP8"/>
<evidence type="ECO:0000313" key="4">
    <source>
        <dbReference type="Proteomes" id="UP000825935"/>
    </source>
</evidence>
<dbReference type="PROSITE" id="PS51671">
    <property type="entry name" value="ACT"/>
    <property type="match status" value="3"/>
</dbReference>
<dbReference type="InterPro" id="IPR045865">
    <property type="entry name" value="ACT-like_dom_sf"/>
</dbReference>
<dbReference type="InterPro" id="IPR040217">
    <property type="entry name" value="ACR1-12"/>
</dbReference>
<feature type="domain" description="ACT" evidence="2">
    <location>
        <begin position="121"/>
        <end position="199"/>
    </location>
</feature>
<dbReference type="PANTHER" id="PTHR31096">
    <property type="entry name" value="ACT DOMAIN-CONTAINING PROTEIN ACR4-RELATED"/>
    <property type="match status" value="1"/>
</dbReference>
<keyword evidence="4" id="KW-1185">Reference proteome</keyword>
<dbReference type="PANTHER" id="PTHR31096:SF22">
    <property type="entry name" value="ACT DOMAIN-CONTAINING PROTEIN ACR4"/>
    <property type="match status" value="1"/>
</dbReference>
<sequence length="442" mass="50010">MMQLSHSEVDEYQKLVWRMNPPRVVVDNVSCEEATLFKIDSSNRHGILLEVVQLLTDLDLAIHKAYISSDGGWFMDVFHVTDAAGNKVTNEETISCIEKSIGMSHRYPKSVGVQSAAEHTIIELIGTDRPGLMSEISALIAQMQCNVVAAELWTHNMRAACVLYITDQVSNGPIECHQRLKRIKESLSNVLKGDQGSKSARTDFSMSVTHTERRLHQMMFADRDYEGVSDDQMWDLDGKVTVENCNEKGYSVVNIECRNRPKFLFDTLCTLTDMEYVIFHGTIDTDGQRAYQEYYIRHIDGRTLDSEAERRRVVLCLKAAINRRSSEGLRLELCTNDRVGLLSDVTRIFREHGLSVIRADVSTRDDKACNVFYVRDASGNQVDLKTIEALRQEIGLAVLQVKEPLCLSKPLVRQSSLRSRFSFGSLRPSQVLHNLGFIRSSP</sequence>
<gene>
    <name evidence="3" type="ORF">KP509_28G011400</name>
</gene>